<proteinExistence type="predicted"/>
<dbReference type="EMBL" id="MLEC01000070">
    <property type="protein sequence ID" value="POC82826.1"/>
    <property type="molecule type" value="Genomic_DNA"/>
</dbReference>
<protein>
    <submittedName>
        <fullName evidence="2">Uncharacterized protein</fullName>
    </submittedName>
</protein>
<comment type="caution">
    <text evidence="2">The sequence shown here is derived from an EMBL/GenBank/DDBJ whole genome shotgun (WGS) entry which is preliminary data.</text>
</comment>
<evidence type="ECO:0000313" key="3">
    <source>
        <dbReference type="Proteomes" id="UP000237477"/>
    </source>
</evidence>
<accession>A0ABX4YQR9</accession>
<gene>
    <name evidence="2" type="ORF">BKM26_26095</name>
</gene>
<evidence type="ECO:0000313" key="2">
    <source>
        <dbReference type="EMBL" id="POC82826.1"/>
    </source>
</evidence>
<name>A0ABX4YQR9_9PSED</name>
<sequence length="74" mass="8833">MTLPHEDTVNVRPTPRDEDWEAEFDPTYPDKTAEGGVWHGKTDDEILLIQIDEFNWDEHEEYHRRLDDLEGDHD</sequence>
<evidence type="ECO:0000256" key="1">
    <source>
        <dbReference type="SAM" id="MobiDB-lite"/>
    </source>
</evidence>
<keyword evidence="3" id="KW-1185">Reference proteome</keyword>
<feature type="region of interest" description="Disordered" evidence="1">
    <location>
        <begin position="1"/>
        <end position="37"/>
    </location>
</feature>
<feature type="compositionally biased region" description="Basic and acidic residues" evidence="1">
    <location>
        <begin position="1"/>
        <end position="17"/>
    </location>
</feature>
<organism evidence="2 3">
    <name type="scientific">Pseudomonas avellanae pv. morsprunorum</name>
    <dbReference type="NCBI Taxonomy" id="3380385"/>
    <lineage>
        <taxon>Bacteria</taxon>
        <taxon>Pseudomonadati</taxon>
        <taxon>Pseudomonadota</taxon>
        <taxon>Gammaproteobacteria</taxon>
        <taxon>Pseudomonadales</taxon>
        <taxon>Pseudomonadaceae</taxon>
        <taxon>Pseudomonas</taxon>
    </lineage>
</organism>
<dbReference type="RefSeq" id="WP_060402309.1">
    <property type="nucleotide sequence ID" value="NZ_MLEC01000070.1"/>
</dbReference>
<reference evidence="2 3" key="1">
    <citation type="submission" date="2016-10" db="EMBL/GenBank/DDBJ databases">
        <title>Comparative genomics of Pseudomonas syringae.</title>
        <authorList>
            <person name="Hulin M.T."/>
        </authorList>
    </citation>
    <scope>NUCLEOTIDE SEQUENCE [LARGE SCALE GENOMIC DNA]</scope>
    <source>
        <strain evidence="3">R2-5255</strain>
    </source>
</reference>
<dbReference type="Proteomes" id="UP000237477">
    <property type="component" value="Unassembled WGS sequence"/>
</dbReference>